<dbReference type="PANTHER" id="PTHR30086">
    <property type="entry name" value="ARGININE EXPORTER PROTEIN ARGO"/>
    <property type="match status" value="1"/>
</dbReference>
<keyword evidence="3" id="KW-1003">Cell membrane</keyword>
<feature type="transmembrane region" description="Helical" evidence="7">
    <location>
        <begin position="116"/>
        <end position="138"/>
    </location>
</feature>
<feature type="transmembrane region" description="Helical" evidence="7">
    <location>
        <begin position="6"/>
        <end position="29"/>
    </location>
</feature>
<feature type="transmembrane region" description="Helical" evidence="7">
    <location>
        <begin position="69"/>
        <end position="88"/>
    </location>
</feature>
<evidence type="ECO:0000313" key="9">
    <source>
        <dbReference type="Proteomes" id="UP001596215"/>
    </source>
</evidence>
<dbReference type="PANTHER" id="PTHR30086:SF14">
    <property type="entry name" value="HOMOSERINE_HOMOSERINE LACTONE EFFLUX PROTEIN"/>
    <property type="match status" value="1"/>
</dbReference>
<keyword evidence="5 7" id="KW-1133">Transmembrane helix</keyword>
<reference evidence="9" key="1">
    <citation type="journal article" date="2019" name="Int. J. Syst. Evol. Microbiol.">
        <title>The Global Catalogue of Microorganisms (GCM) 10K type strain sequencing project: providing services to taxonomists for standard genome sequencing and annotation.</title>
        <authorList>
            <consortium name="The Broad Institute Genomics Platform"/>
            <consortium name="The Broad Institute Genome Sequencing Center for Infectious Disease"/>
            <person name="Wu L."/>
            <person name="Ma J."/>
        </authorList>
    </citation>
    <scope>NUCLEOTIDE SEQUENCE [LARGE SCALE GENOMIC DNA]</scope>
    <source>
        <strain evidence="9">CGMCC 4.1530</strain>
    </source>
</reference>
<dbReference type="PIRSF" id="PIRSF006324">
    <property type="entry name" value="LeuE"/>
    <property type="match status" value="1"/>
</dbReference>
<keyword evidence="9" id="KW-1185">Reference proteome</keyword>
<dbReference type="NCBIfam" id="NF007812">
    <property type="entry name" value="PRK10520.1"/>
    <property type="match status" value="1"/>
</dbReference>
<sequence length="207" mass="22647">MTFDWWITYLLTTTLLSLSPGSGAINTMSTGISHGFRGTQISIAGLQVGLATHILLVGIGLGALFSHSLIAFEILKWAGAAYLIWLGIQQWRTKGAIDLNAVAKATSRGRVFKRAVLVNLTNPKSIVFLAALFPQFIIPHQPQMLQYLVLGLTTISVDILVMQGYALLSTRISRWIRGPHQMQLLNRIFGSVFIAIGVVLATARHSH</sequence>
<evidence type="ECO:0000256" key="5">
    <source>
        <dbReference type="ARBA" id="ARBA00022989"/>
    </source>
</evidence>
<feature type="transmembrane region" description="Helical" evidence="7">
    <location>
        <begin position="184"/>
        <end position="203"/>
    </location>
</feature>
<evidence type="ECO:0000256" key="4">
    <source>
        <dbReference type="ARBA" id="ARBA00022692"/>
    </source>
</evidence>
<proteinExistence type="inferred from homology"/>
<name>A0ABW1VSL0_9GAMM</name>
<keyword evidence="6 7" id="KW-0472">Membrane</keyword>
<comment type="subcellular location">
    <subcellularLocation>
        <location evidence="1">Cell membrane</location>
        <topology evidence="1">Multi-pass membrane protein</topology>
    </subcellularLocation>
</comment>
<accession>A0ABW1VSL0</accession>
<feature type="transmembrane region" description="Helical" evidence="7">
    <location>
        <begin position="41"/>
        <end position="63"/>
    </location>
</feature>
<evidence type="ECO:0000256" key="2">
    <source>
        <dbReference type="ARBA" id="ARBA00007928"/>
    </source>
</evidence>
<dbReference type="Proteomes" id="UP001596215">
    <property type="component" value="Unassembled WGS sequence"/>
</dbReference>
<dbReference type="Pfam" id="PF01810">
    <property type="entry name" value="LysE"/>
    <property type="match status" value="1"/>
</dbReference>
<evidence type="ECO:0000313" key="8">
    <source>
        <dbReference type="EMBL" id="MFC6362850.1"/>
    </source>
</evidence>
<dbReference type="EMBL" id="JBHSUC010000016">
    <property type="protein sequence ID" value="MFC6362850.1"/>
    <property type="molecule type" value="Genomic_DNA"/>
</dbReference>
<evidence type="ECO:0000256" key="3">
    <source>
        <dbReference type="ARBA" id="ARBA00022475"/>
    </source>
</evidence>
<comment type="caution">
    <text evidence="8">The sequence shown here is derived from an EMBL/GenBank/DDBJ whole genome shotgun (WGS) entry which is preliminary data.</text>
</comment>
<evidence type="ECO:0000256" key="1">
    <source>
        <dbReference type="ARBA" id="ARBA00004651"/>
    </source>
</evidence>
<evidence type="ECO:0000256" key="6">
    <source>
        <dbReference type="ARBA" id="ARBA00023136"/>
    </source>
</evidence>
<comment type="similarity">
    <text evidence="2">Belongs to the Rht family.</text>
</comment>
<keyword evidence="4 7" id="KW-0812">Transmembrane</keyword>
<protein>
    <submittedName>
        <fullName evidence="8">Homoserine/homoserine lactone efflux protein</fullName>
    </submittedName>
</protein>
<dbReference type="RefSeq" id="WP_212708206.1">
    <property type="nucleotide sequence ID" value="NZ_BAAAFW010000025.1"/>
</dbReference>
<gene>
    <name evidence="8" type="primary">rhtB</name>
    <name evidence="8" type="ORF">ACFP73_12230</name>
</gene>
<organism evidence="8 9">
    <name type="scientific">Tatumella punctata</name>
    <dbReference type="NCBI Taxonomy" id="399969"/>
    <lineage>
        <taxon>Bacteria</taxon>
        <taxon>Pseudomonadati</taxon>
        <taxon>Pseudomonadota</taxon>
        <taxon>Gammaproteobacteria</taxon>
        <taxon>Enterobacterales</taxon>
        <taxon>Erwiniaceae</taxon>
        <taxon>Tatumella</taxon>
    </lineage>
</organism>
<feature type="transmembrane region" description="Helical" evidence="7">
    <location>
        <begin position="144"/>
        <end position="168"/>
    </location>
</feature>
<dbReference type="InterPro" id="IPR001123">
    <property type="entry name" value="LeuE-type"/>
</dbReference>
<evidence type="ECO:0000256" key="7">
    <source>
        <dbReference type="SAM" id="Phobius"/>
    </source>
</evidence>